<name>A0A0Q9X2A8_DROWI</name>
<accession>A0A0Q9X2A8</accession>
<reference evidence="2 3" key="1">
    <citation type="journal article" date="2007" name="Nature">
        <title>Evolution of genes and genomes on the Drosophila phylogeny.</title>
        <authorList>
            <consortium name="Drosophila 12 Genomes Consortium"/>
            <person name="Clark A.G."/>
            <person name="Eisen M.B."/>
            <person name="Smith D.R."/>
            <person name="Bergman C.M."/>
            <person name="Oliver B."/>
            <person name="Markow T.A."/>
            <person name="Kaufman T.C."/>
            <person name="Kellis M."/>
            <person name="Gelbart W."/>
            <person name="Iyer V.N."/>
            <person name="Pollard D.A."/>
            <person name="Sackton T.B."/>
            <person name="Larracuente A.M."/>
            <person name="Singh N.D."/>
            <person name="Abad J.P."/>
            <person name="Abt D.N."/>
            <person name="Adryan B."/>
            <person name="Aguade M."/>
            <person name="Akashi H."/>
            <person name="Anderson W.W."/>
            <person name="Aquadro C.F."/>
            <person name="Ardell D.H."/>
            <person name="Arguello R."/>
            <person name="Artieri C.G."/>
            <person name="Barbash D.A."/>
            <person name="Barker D."/>
            <person name="Barsanti P."/>
            <person name="Batterham P."/>
            <person name="Batzoglou S."/>
            <person name="Begun D."/>
            <person name="Bhutkar A."/>
            <person name="Blanco E."/>
            <person name="Bosak S.A."/>
            <person name="Bradley R.K."/>
            <person name="Brand A.D."/>
            <person name="Brent M.R."/>
            <person name="Brooks A.N."/>
            <person name="Brown R.H."/>
            <person name="Butlin R.K."/>
            <person name="Caggese C."/>
            <person name="Calvi B.R."/>
            <person name="Bernardo de Carvalho A."/>
            <person name="Caspi A."/>
            <person name="Castrezana S."/>
            <person name="Celniker S.E."/>
            <person name="Chang J.L."/>
            <person name="Chapple C."/>
            <person name="Chatterji S."/>
            <person name="Chinwalla A."/>
            <person name="Civetta A."/>
            <person name="Clifton S.W."/>
            <person name="Comeron J.M."/>
            <person name="Costello J.C."/>
            <person name="Coyne J.A."/>
            <person name="Daub J."/>
            <person name="David R.G."/>
            <person name="Delcher A.L."/>
            <person name="Delehaunty K."/>
            <person name="Do C.B."/>
            <person name="Ebling H."/>
            <person name="Edwards K."/>
            <person name="Eickbush T."/>
            <person name="Evans J.D."/>
            <person name="Filipski A."/>
            <person name="Findeiss S."/>
            <person name="Freyhult E."/>
            <person name="Fulton L."/>
            <person name="Fulton R."/>
            <person name="Garcia A.C."/>
            <person name="Gardiner A."/>
            <person name="Garfield D.A."/>
            <person name="Garvin B.E."/>
            <person name="Gibson G."/>
            <person name="Gilbert D."/>
            <person name="Gnerre S."/>
            <person name="Godfrey J."/>
            <person name="Good R."/>
            <person name="Gotea V."/>
            <person name="Gravely B."/>
            <person name="Greenberg A.J."/>
            <person name="Griffiths-Jones S."/>
            <person name="Gross S."/>
            <person name="Guigo R."/>
            <person name="Gustafson E.A."/>
            <person name="Haerty W."/>
            <person name="Hahn M.W."/>
            <person name="Halligan D.L."/>
            <person name="Halpern A.L."/>
            <person name="Halter G.M."/>
            <person name="Han M.V."/>
            <person name="Heger A."/>
            <person name="Hillier L."/>
            <person name="Hinrichs A.S."/>
            <person name="Holmes I."/>
            <person name="Hoskins R.A."/>
            <person name="Hubisz M.J."/>
            <person name="Hultmark D."/>
            <person name="Huntley M.A."/>
            <person name="Jaffe D.B."/>
            <person name="Jagadeeshan S."/>
            <person name="Jeck W.R."/>
            <person name="Johnson J."/>
            <person name="Jones C.D."/>
            <person name="Jordan W.C."/>
            <person name="Karpen G.H."/>
            <person name="Kataoka E."/>
            <person name="Keightley P.D."/>
            <person name="Kheradpour P."/>
            <person name="Kirkness E.F."/>
            <person name="Koerich L.B."/>
            <person name="Kristiansen K."/>
            <person name="Kudrna D."/>
            <person name="Kulathinal R.J."/>
            <person name="Kumar S."/>
            <person name="Kwok R."/>
            <person name="Lander E."/>
            <person name="Langley C.H."/>
            <person name="Lapoint R."/>
            <person name="Lazzaro B.P."/>
            <person name="Lee S.J."/>
            <person name="Levesque L."/>
            <person name="Li R."/>
            <person name="Lin C.F."/>
            <person name="Lin M.F."/>
            <person name="Lindblad-Toh K."/>
            <person name="Llopart A."/>
            <person name="Long M."/>
            <person name="Low L."/>
            <person name="Lozovsky E."/>
            <person name="Lu J."/>
            <person name="Luo M."/>
            <person name="Machado C.A."/>
            <person name="Makalowski W."/>
            <person name="Marzo M."/>
            <person name="Matsuda M."/>
            <person name="Matzkin L."/>
            <person name="McAllister B."/>
            <person name="McBride C.S."/>
            <person name="McKernan B."/>
            <person name="McKernan K."/>
            <person name="Mendez-Lago M."/>
            <person name="Minx P."/>
            <person name="Mollenhauer M.U."/>
            <person name="Montooth K."/>
            <person name="Mount S.M."/>
            <person name="Mu X."/>
            <person name="Myers E."/>
            <person name="Negre B."/>
            <person name="Newfeld S."/>
            <person name="Nielsen R."/>
            <person name="Noor M.A."/>
            <person name="O'Grady P."/>
            <person name="Pachter L."/>
            <person name="Papaceit M."/>
            <person name="Parisi M.J."/>
            <person name="Parisi M."/>
            <person name="Parts L."/>
            <person name="Pedersen J.S."/>
            <person name="Pesole G."/>
            <person name="Phillippy A.M."/>
            <person name="Ponting C.P."/>
            <person name="Pop M."/>
            <person name="Porcelli D."/>
            <person name="Powell J.R."/>
            <person name="Prohaska S."/>
            <person name="Pruitt K."/>
            <person name="Puig M."/>
            <person name="Quesneville H."/>
            <person name="Ram K.R."/>
            <person name="Rand D."/>
            <person name="Rasmussen M.D."/>
            <person name="Reed L.K."/>
            <person name="Reenan R."/>
            <person name="Reily A."/>
            <person name="Remington K.A."/>
            <person name="Rieger T.T."/>
            <person name="Ritchie M.G."/>
            <person name="Robin C."/>
            <person name="Rogers Y.H."/>
            <person name="Rohde C."/>
            <person name="Rozas J."/>
            <person name="Rubenfield M.J."/>
            <person name="Ruiz A."/>
            <person name="Russo S."/>
            <person name="Salzberg S.L."/>
            <person name="Sanchez-Gracia A."/>
            <person name="Saranga D.J."/>
            <person name="Sato H."/>
            <person name="Schaeffer S.W."/>
            <person name="Schatz M.C."/>
            <person name="Schlenke T."/>
            <person name="Schwartz R."/>
            <person name="Segarra C."/>
            <person name="Singh R.S."/>
            <person name="Sirot L."/>
            <person name="Sirota M."/>
            <person name="Sisneros N.B."/>
            <person name="Smith C.D."/>
            <person name="Smith T.F."/>
            <person name="Spieth J."/>
            <person name="Stage D.E."/>
            <person name="Stark A."/>
            <person name="Stephan W."/>
            <person name="Strausberg R.L."/>
            <person name="Strempel S."/>
            <person name="Sturgill D."/>
            <person name="Sutton G."/>
            <person name="Sutton G.G."/>
            <person name="Tao W."/>
            <person name="Teichmann S."/>
            <person name="Tobari Y.N."/>
            <person name="Tomimura Y."/>
            <person name="Tsolas J.M."/>
            <person name="Valente V.L."/>
            <person name="Venter E."/>
            <person name="Venter J.C."/>
            <person name="Vicario S."/>
            <person name="Vieira F.G."/>
            <person name="Vilella A.J."/>
            <person name="Villasante A."/>
            <person name="Walenz B."/>
            <person name="Wang J."/>
            <person name="Wasserman M."/>
            <person name="Watts T."/>
            <person name="Wilson D."/>
            <person name="Wilson R.K."/>
            <person name="Wing R.A."/>
            <person name="Wolfner M.F."/>
            <person name="Wong A."/>
            <person name="Wong G.K."/>
            <person name="Wu C.I."/>
            <person name="Wu G."/>
            <person name="Yamamoto D."/>
            <person name="Yang H.P."/>
            <person name="Yang S.P."/>
            <person name="Yorke J.A."/>
            <person name="Yoshida K."/>
            <person name="Zdobnov E."/>
            <person name="Zhang P."/>
            <person name="Zhang Y."/>
            <person name="Zimin A.V."/>
            <person name="Baldwin J."/>
            <person name="Abdouelleil A."/>
            <person name="Abdulkadir J."/>
            <person name="Abebe A."/>
            <person name="Abera B."/>
            <person name="Abreu J."/>
            <person name="Acer S.C."/>
            <person name="Aftuck L."/>
            <person name="Alexander A."/>
            <person name="An P."/>
            <person name="Anderson E."/>
            <person name="Anderson S."/>
            <person name="Arachi H."/>
            <person name="Azer M."/>
            <person name="Bachantsang P."/>
            <person name="Barry A."/>
            <person name="Bayul T."/>
            <person name="Berlin A."/>
            <person name="Bessette D."/>
            <person name="Bloom T."/>
            <person name="Blye J."/>
            <person name="Boguslavskiy L."/>
            <person name="Bonnet C."/>
            <person name="Boukhgalter B."/>
            <person name="Bourzgui I."/>
            <person name="Brown A."/>
            <person name="Cahill P."/>
            <person name="Channer S."/>
            <person name="Cheshatsang Y."/>
            <person name="Chuda L."/>
            <person name="Citroen M."/>
            <person name="Collymore A."/>
            <person name="Cooke P."/>
            <person name="Costello M."/>
            <person name="D'Aco K."/>
            <person name="Daza R."/>
            <person name="De Haan G."/>
            <person name="DeGray S."/>
            <person name="DeMaso C."/>
            <person name="Dhargay N."/>
            <person name="Dooley K."/>
            <person name="Dooley E."/>
            <person name="Doricent M."/>
            <person name="Dorje P."/>
            <person name="Dorjee K."/>
            <person name="Dupes A."/>
            <person name="Elong R."/>
            <person name="Falk J."/>
            <person name="Farina A."/>
            <person name="Faro S."/>
            <person name="Ferguson D."/>
            <person name="Fisher S."/>
            <person name="Foley C.D."/>
            <person name="Franke A."/>
            <person name="Friedrich D."/>
            <person name="Gadbois L."/>
            <person name="Gearin G."/>
            <person name="Gearin C.R."/>
            <person name="Giannoukos G."/>
            <person name="Goode T."/>
            <person name="Graham J."/>
            <person name="Grandbois E."/>
            <person name="Grewal S."/>
            <person name="Gyaltsen K."/>
            <person name="Hafez N."/>
            <person name="Hagos B."/>
            <person name="Hall J."/>
            <person name="Henson C."/>
            <person name="Hollinger A."/>
            <person name="Honan T."/>
            <person name="Huard M.D."/>
            <person name="Hughes L."/>
            <person name="Hurhula B."/>
            <person name="Husby M.E."/>
            <person name="Kamat A."/>
            <person name="Kanga B."/>
            <person name="Kashin S."/>
            <person name="Khazanovich D."/>
            <person name="Kisner P."/>
            <person name="Lance K."/>
            <person name="Lara M."/>
            <person name="Lee W."/>
            <person name="Lennon N."/>
            <person name="Letendre F."/>
            <person name="LeVine R."/>
            <person name="Lipovsky A."/>
            <person name="Liu X."/>
            <person name="Liu J."/>
            <person name="Liu S."/>
            <person name="Lokyitsang T."/>
            <person name="Lokyitsang Y."/>
            <person name="Lubonja R."/>
            <person name="Lui A."/>
            <person name="MacDonald P."/>
            <person name="Magnisalis V."/>
            <person name="Maru K."/>
            <person name="Matthews C."/>
            <person name="McCusker W."/>
            <person name="McDonough S."/>
            <person name="Mehta T."/>
            <person name="Meldrim J."/>
            <person name="Meneus L."/>
            <person name="Mihai O."/>
            <person name="Mihalev A."/>
            <person name="Mihova T."/>
            <person name="Mittelman R."/>
            <person name="Mlenga V."/>
            <person name="Montmayeur A."/>
            <person name="Mulrain L."/>
            <person name="Navidi A."/>
            <person name="Naylor J."/>
            <person name="Negash T."/>
            <person name="Nguyen T."/>
            <person name="Nguyen N."/>
            <person name="Nicol R."/>
            <person name="Norbu C."/>
            <person name="Norbu N."/>
            <person name="Novod N."/>
            <person name="O'Neill B."/>
            <person name="Osman S."/>
            <person name="Markiewicz E."/>
            <person name="Oyono O.L."/>
            <person name="Patti C."/>
            <person name="Phunkhang P."/>
            <person name="Pierre F."/>
            <person name="Priest M."/>
            <person name="Raghuraman S."/>
            <person name="Rege F."/>
            <person name="Reyes R."/>
            <person name="Rise C."/>
            <person name="Rogov P."/>
            <person name="Ross K."/>
            <person name="Ryan E."/>
            <person name="Settipalli S."/>
            <person name="Shea T."/>
            <person name="Sherpa N."/>
            <person name="Shi L."/>
            <person name="Shih D."/>
            <person name="Sparrow T."/>
            <person name="Spaulding J."/>
            <person name="Stalker J."/>
            <person name="Stange-Thomann N."/>
            <person name="Stavropoulos S."/>
            <person name="Stone C."/>
            <person name="Strader C."/>
            <person name="Tesfaye S."/>
            <person name="Thomson T."/>
            <person name="Thoulutsang Y."/>
            <person name="Thoulutsang D."/>
            <person name="Topham K."/>
            <person name="Topping I."/>
            <person name="Tsamla T."/>
            <person name="Vassiliev H."/>
            <person name="Vo A."/>
            <person name="Wangchuk T."/>
            <person name="Wangdi T."/>
            <person name="Weiand M."/>
            <person name="Wilkinson J."/>
            <person name="Wilson A."/>
            <person name="Yadav S."/>
            <person name="Young G."/>
            <person name="Yu Q."/>
            <person name="Zembek L."/>
            <person name="Zhong D."/>
            <person name="Zimmer A."/>
            <person name="Zwirko Z."/>
            <person name="Jaffe D.B."/>
            <person name="Alvarez P."/>
            <person name="Brockman W."/>
            <person name="Butler J."/>
            <person name="Chin C."/>
            <person name="Gnerre S."/>
            <person name="Grabherr M."/>
            <person name="Kleber M."/>
            <person name="Mauceli E."/>
            <person name="MacCallum I."/>
        </authorList>
    </citation>
    <scope>NUCLEOTIDE SEQUENCE [LARGE SCALE GENOMIC DNA]</scope>
    <source>
        <strain evidence="3">Tucson 14030-0811.24</strain>
    </source>
</reference>
<dbReference type="AlphaFoldDB" id="A0A0Q9X2A8"/>
<feature type="compositionally biased region" description="Low complexity" evidence="1">
    <location>
        <begin position="67"/>
        <end position="92"/>
    </location>
</feature>
<evidence type="ECO:0000256" key="1">
    <source>
        <dbReference type="SAM" id="MobiDB-lite"/>
    </source>
</evidence>
<feature type="region of interest" description="Disordered" evidence="1">
    <location>
        <begin position="1"/>
        <end position="23"/>
    </location>
</feature>
<sequence length="92" mass="10954">MPEAYNKSQEEKEGCRHQNAEPRRTLCKFKAFQARSMFTFTSFDPSQRLEGDRQTEIDQISIKQHTNNNDNNYNYYNNISSSNNQQQQQKQQ</sequence>
<gene>
    <name evidence="2" type="primary">Dwil\GK27359</name>
    <name evidence="2" type="ORF">Dwil_GK27359</name>
</gene>
<feature type="region of interest" description="Disordered" evidence="1">
    <location>
        <begin position="62"/>
        <end position="92"/>
    </location>
</feature>
<dbReference type="Proteomes" id="UP000007798">
    <property type="component" value="Unassembled WGS sequence"/>
</dbReference>
<protein>
    <submittedName>
        <fullName evidence="2">Uncharacterized protein</fullName>
    </submittedName>
</protein>
<evidence type="ECO:0000313" key="2">
    <source>
        <dbReference type="EMBL" id="KRF98901.1"/>
    </source>
</evidence>
<feature type="non-terminal residue" evidence="2">
    <location>
        <position position="92"/>
    </location>
</feature>
<dbReference type="InParanoid" id="A0A0Q9X2A8"/>
<proteinExistence type="predicted"/>
<evidence type="ECO:0000313" key="3">
    <source>
        <dbReference type="Proteomes" id="UP000007798"/>
    </source>
</evidence>
<keyword evidence="3" id="KW-1185">Reference proteome</keyword>
<organism evidence="2 3">
    <name type="scientific">Drosophila willistoni</name>
    <name type="common">Fruit fly</name>
    <dbReference type="NCBI Taxonomy" id="7260"/>
    <lineage>
        <taxon>Eukaryota</taxon>
        <taxon>Metazoa</taxon>
        <taxon>Ecdysozoa</taxon>
        <taxon>Arthropoda</taxon>
        <taxon>Hexapoda</taxon>
        <taxon>Insecta</taxon>
        <taxon>Pterygota</taxon>
        <taxon>Neoptera</taxon>
        <taxon>Endopterygota</taxon>
        <taxon>Diptera</taxon>
        <taxon>Brachycera</taxon>
        <taxon>Muscomorpha</taxon>
        <taxon>Ephydroidea</taxon>
        <taxon>Drosophilidae</taxon>
        <taxon>Drosophila</taxon>
        <taxon>Sophophora</taxon>
    </lineage>
</organism>
<dbReference type="EMBL" id="CH963925">
    <property type="protein sequence ID" value="KRF98901.1"/>
    <property type="molecule type" value="Genomic_DNA"/>
</dbReference>
<feature type="compositionally biased region" description="Basic and acidic residues" evidence="1">
    <location>
        <begin position="8"/>
        <end position="23"/>
    </location>
</feature>